<protein>
    <submittedName>
        <fullName evidence="6">TetR family transcriptional regulator</fullName>
    </submittedName>
</protein>
<evidence type="ECO:0000313" key="6">
    <source>
        <dbReference type="EMBL" id="QLK01347.1"/>
    </source>
</evidence>
<dbReference type="InterPro" id="IPR001647">
    <property type="entry name" value="HTH_TetR"/>
</dbReference>
<dbReference type="EMBL" id="CP058905">
    <property type="protein sequence ID" value="QLK01347.1"/>
    <property type="molecule type" value="Genomic_DNA"/>
</dbReference>
<dbReference type="Pfam" id="PF17754">
    <property type="entry name" value="TetR_C_14"/>
    <property type="match status" value="1"/>
</dbReference>
<accession>A0A7D6GHN0</accession>
<organism evidence="6">
    <name type="scientific">Micromonospora carbonacea</name>
    <dbReference type="NCBI Taxonomy" id="47853"/>
    <lineage>
        <taxon>Bacteria</taxon>
        <taxon>Bacillati</taxon>
        <taxon>Actinomycetota</taxon>
        <taxon>Actinomycetes</taxon>
        <taxon>Micromonosporales</taxon>
        <taxon>Micromonosporaceae</taxon>
        <taxon>Micromonospora</taxon>
    </lineage>
</organism>
<name>A0A7D6GHN0_9ACTN</name>
<evidence type="ECO:0000259" key="5">
    <source>
        <dbReference type="PROSITE" id="PS50977"/>
    </source>
</evidence>
<dbReference type="InterPro" id="IPR050109">
    <property type="entry name" value="HTH-type_TetR-like_transc_reg"/>
</dbReference>
<evidence type="ECO:0000256" key="2">
    <source>
        <dbReference type="ARBA" id="ARBA00023125"/>
    </source>
</evidence>
<keyword evidence="1" id="KW-0805">Transcription regulation</keyword>
<dbReference type="InterPro" id="IPR009057">
    <property type="entry name" value="Homeodomain-like_sf"/>
</dbReference>
<evidence type="ECO:0000256" key="3">
    <source>
        <dbReference type="ARBA" id="ARBA00023163"/>
    </source>
</evidence>
<dbReference type="PANTHER" id="PTHR30055:SF238">
    <property type="entry name" value="MYCOFACTOCIN BIOSYNTHESIS TRANSCRIPTIONAL REGULATOR MFTR-RELATED"/>
    <property type="match status" value="1"/>
</dbReference>
<dbReference type="Gene3D" id="1.10.10.60">
    <property type="entry name" value="Homeodomain-like"/>
    <property type="match status" value="1"/>
</dbReference>
<dbReference type="PANTHER" id="PTHR30055">
    <property type="entry name" value="HTH-TYPE TRANSCRIPTIONAL REGULATOR RUTR"/>
    <property type="match status" value="1"/>
</dbReference>
<feature type="DNA-binding region" description="H-T-H motif" evidence="4">
    <location>
        <begin position="38"/>
        <end position="57"/>
    </location>
</feature>
<dbReference type="PROSITE" id="PS50977">
    <property type="entry name" value="HTH_TETR_2"/>
    <property type="match status" value="1"/>
</dbReference>
<evidence type="ECO:0000256" key="1">
    <source>
        <dbReference type="ARBA" id="ARBA00023015"/>
    </source>
</evidence>
<dbReference type="PRINTS" id="PR00455">
    <property type="entry name" value="HTHTETR"/>
</dbReference>
<sequence>MSYHGHVNLAHRKRQLVRDELAEAALKLLAIQDFEDTTIDQIAAAAGVSRRTFFRYFQSKEDVIVESLATVGEELRAALEARPTGERPATVLRQTFCLFEQACAEIPEKTLRLTRLILHTPALNARYLERQAEWKAALAETLALREKASRHDLQPVVAVGVAFAALDAALGAWVAGDGKRDIADLLDETFTLAFPR</sequence>
<evidence type="ECO:0000256" key="4">
    <source>
        <dbReference type="PROSITE-ProRule" id="PRU00335"/>
    </source>
</evidence>
<dbReference type="GO" id="GO:0000976">
    <property type="term" value="F:transcription cis-regulatory region binding"/>
    <property type="evidence" value="ECO:0007669"/>
    <property type="project" value="TreeGrafter"/>
</dbReference>
<dbReference type="Gene3D" id="1.10.357.10">
    <property type="entry name" value="Tetracycline Repressor, domain 2"/>
    <property type="match status" value="1"/>
</dbReference>
<gene>
    <name evidence="6" type="ORF">HZU44_11455</name>
</gene>
<keyword evidence="3" id="KW-0804">Transcription</keyword>
<keyword evidence="2 4" id="KW-0238">DNA-binding</keyword>
<dbReference type="InterPro" id="IPR041347">
    <property type="entry name" value="MftR_C"/>
</dbReference>
<dbReference type="SUPFAM" id="SSF46689">
    <property type="entry name" value="Homeodomain-like"/>
    <property type="match status" value="1"/>
</dbReference>
<proteinExistence type="predicted"/>
<feature type="domain" description="HTH tetR-type" evidence="5">
    <location>
        <begin position="15"/>
        <end position="75"/>
    </location>
</feature>
<dbReference type="GO" id="GO:0003700">
    <property type="term" value="F:DNA-binding transcription factor activity"/>
    <property type="evidence" value="ECO:0007669"/>
    <property type="project" value="TreeGrafter"/>
</dbReference>
<dbReference type="AlphaFoldDB" id="A0A7D6GHN0"/>
<reference evidence="6" key="1">
    <citation type="submission" date="2020-08" db="EMBL/GenBank/DDBJ databases">
        <title>A bifunctional nitrone conjugated secondary metabolite targeting the ribosome.</title>
        <authorList>
            <person name="Limbrick E.M."/>
            <person name="Graf M."/>
            <person name="Derewacz D.K."/>
            <person name="Nguyen F."/>
            <person name="Spraggins J.M."/>
            <person name="Wieland M."/>
            <person name="Ynigez-Gutierrez A.E."/>
            <person name="Reisman B.J."/>
            <person name="Zinshteyn B."/>
            <person name="McCulloch K."/>
            <person name="Iverson T.M."/>
            <person name="Green R."/>
            <person name="Wilson D.N."/>
            <person name="Bachmann B.O."/>
        </authorList>
    </citation>
    <scope>NUCLEOTIDE SEQUENCE</scope>
    <source>
        <strain evidence="6">Africana</strain>
    </source>
</reference>
<dbReference type="Pfam" id="PF00440">
    <property type="entry name" value="TetR_N"/>
    <property type="match status" value="1"/>
</dbReference>